<evidence type="ECO:0000256" key="6">
    <source>
        <dbReference type="ARBA" id="ARBA00022989"/>
    </source>
</evidence>
<keyword evidence="13" id="KW-1185">Reference proteome</keyword>
<comment type="similarity">
    <text evidence="9 10 11">Belongs to the MurJ/MviN family.</text>
</comment>
<sequence length="525" mass="54899">MSLIRNFLLVGGGTGSSRILGFGRDMLMAAALGAGPVADAFFVAFRLPNLFRRIFAEGAFNSAFVPLFARELEGQGQEAARSFAQQALAALTLTLLVLTIVAELAMPLVMYVLAPGFASDPEKFDLAVQLTRICFPYLLFVSLVALFSGLLNALGRFAVAAFAPTLLNVVFIGALLLIVWSGHAETPTAGVWLSWAVFFGGIAQLLMLIFAARRAGMAPALVRPRLTPGVKRLVALAVPGVLAGGITQINIVIGTMIASMAPQAVSYLYYADRIYQLPLGLVGVAIGVVLLPELARRLRAGEDGAAMHQQNRALEFALALTVPAAVALAAVPGPIISGLFARGAFTEADAAATAGALAAFGLGLPAFVMIKVFQPGFFAREDTRTPMWFAGVNAAINIVLSLALFPFLAHVGIAIATSVGGWVNAALLAIVLRRRGGLAFDDRLGSRVARLVVASAVMGAALVGVRVLAEPALAGMAGDKAILLVLLVGTGLFVYGGLAVMLGVLDRREIMGAVRRGRPENLKAQ</sequence>
<comment type="function">
    <text evidence="8 10 11">Involved in peptidoglycan biosynthesis. Transports lipid-linked peptidoglycan precursors from the inner to the outer leaflet of the cytoplasmic membrane.</text>
</comment>
<evidence type="ECO:0000313" key="12">
    <source>
        <dbReference type="EMBL" id="ESR25886.1"/>
    </source>
</evidence>
<dbReference type="GO" id="GO:0005886">
    <property type="term" value="C:plasma membrane"/>
    <property type="evidence" value="ECO:0007669"/>
    <property type="project" value="UniProtKB-SubCell"/>
</dbReference>
<evidence type="ECO:0000256" key="2">
    <source>
        <dbReference type="ARBA" id="ARBA00022475"/>
    </source>
</evidence>
<dbReference type="PANTHER" id="PTHR47019">
    <property type="entry name" value="LIPID II FLIPPASE MURJ"/>
    <property type="match status" value="1"/>
</dbReference>
<evidence type="ECO:0000256" key="4">
    <source>
        <dbReference type="ARBA" id="ARBA00022960"/>
    </source>
</evidence>
<gene>
    <name evidence="10" type="primary">murJ</name>
    <name evidence="12" type="ORF">N177_1221</name>
</gene>
<dbReference type="PRINTS" id="PR01806">
    <property type="entry name" value="VIRFACTRMVIN"/>
</dbReference>
<keyword evidence="3 10" id="KW-0812">Transmembrane</keyword>
<evidence type="ECO:0000256" key="11">
    <source>
        <dbReference type="PIRNR" id="PIRNR002869"/>
    </source>
</evidence>
<dbReference type="Pfam" id="PF03023">
    <property type="entry name" value="MurJ"/>
    <property type="match status" value="1"/>
</dbReference>
<dbReference type="GO" id="GO:0009252">
    <property type="term" value="P:peptidoglycan biosynthetic process"/>
    <property type="evidence" value="ECO:0007669"/>
    <property type="project" value="UniProtKB-UniRule"/>
</dbReference>
<dbReference type="EMBL" id="AWXZ01000017">
    <property type="protein sequence ID" value="ESR25886.1"/>
    <property type="molecule type" value="Genomic_DNA"/>
</dbReference>
<comment type="subcellular location">
    <subcellularLocation>
        <location evidence="10">Cell inner membrane</location>
        <topology evidence="10">Multi-pass membrane protein</topology>
    </subcellularLocation>
    <subcellularLocation>
        <location evidence="1">Cell membrane</location>
        <topology evidence="1">Multi-pass membrane protein</topology>
    </subcellularLocation>
</comment>
<dbReference type="eggNOG" id="COG0728">
    <property type="taxonomic scope" value="Bacteria"/>
</dbReference>
<dbReference type="PATRIC" id="fig|631454.5.peg.1206"/>
<evidence type="ECO:0000313" key="13">
    <source>
        <dbReference type="Proteomes" id="UP000017819"/>
    </source>
</evidence>
<feature type="transmembrane region" description="Helical" evidence="10">
    <location>
        <begin position="157"/>
        <end position="180"/>
    </location>
</feature>
<dbReference type="InterPro" id="IPR004268">
    <property type="entry name" value="MurJ"/>
</dbReference>
<evidence type="ECO:0000256" key="3">
    <source>
        <dbReference type="ARBA" id="ARBA00022692"/>
    </source>
</evidence>
<feature type="transmembrane region" description="Helical" evidence="10">
    <location>
        <begin position="481"/>
        <end position="505"/>
    </location>
</feature>
<organism evidence="12 13">
    <name type="scientific">Lutibaculum baratangense AMV1</name>
    <dbReference type="NCBI Taxonomy" id="631454"/>
    <lineage>
        <taxon>Bacteria</taxon>
        <taxon>Pseudomonadati</taxon>
        <taxon>Pseudomonadota</taxon>
        <taxon>Alphaproteobacteria</taxon>
        <taxon>Hyphomicrobiales</taxon>
        <taxon>Tepidamorphaceae</taxon>
        <taxon>Lutibaculum</taxon>
    </lineage>
</organism>
<dbReference type="STRING" id="631454.N177_1221"/>
<evidence type="ECO:0000256" key="10">
    <source>
        <dbReference type="HAMAP-Rule" id="MF_02078"/>
    </source>
</evidence>
<keyword evidence="7 10" id="KW-0472">Membrane</keyword>
<dbReference type="RefSeq" id="WP_023431366.1">
    <property type="nucleotide sequence ID" value="NZ_AWXZ01000017.1"/>
</dbReference>
<keyword evidence="2 10" id="KW-1003">Cell membrane</keyword>
<dbReference type="InterPro" id="IPR051050">
    <property type="entry name" value="Lipid_II_flippase_MurJ/MviN"/>
</dbReference>
<proteinExistence type="inferred from homology"/>
<comment type="pathway">
    <text evidence="10">Cell wall biogenesis; peptidoglycan biosynthesis.</text>
</comment>
<dbReference type="UniPathway" id="UPA00219"/>
<feature type="transmembrane region" description="Helical" evidence="10">
    <location>
        <begin position="411"/>
        <end position="431"/>
    </location>
</feature>
<dbReference type="GO" id="GO:0008360">
    <property type="term" value="P:regulation of cell shape"/>
    <property type="evidence" value="ECO:0007669"/>
    <property type="project" value="UniProtKB-UniRule"/>
</dbReference>
<comment type="caution">
    <text evidence="12">The sequence shown here is derived from an EMBL/GenBank/DDBJ whole genome shotgun (WGS) entry which is preliminary data.</text>
</comment>
<keyword evidence="5 10" id="KW-0573">Peptidoglycan synthesis</keyword>
<reference evidence="12 13" key="1">
    <citation type="journal article" date="2014" name="Genome Announc.">
        <title>Draft Genome Sequence of Lutibaculum baratangense Strain AMV1T, Isolated from a Mud Volcano in Andamans, India.</title>
        <authorList>
            <person name="Singh A."/>
            <person name="Sreenivas A."/>
            <person name="Sathyanarayana Reddy G."/>
            <person name="Pinnaka A.K."/>
            <person name="Shivaji S."/>
        </authorList>
    </citation>
    <scope>NUCLEOTIDE SEQUENCE [LARGE SCALE GENOMIC DNA]</scope>
    <source>
        <strain evidence="12 13">AMV1</strain>
    </source>
</reference>
<feature type="transmembrane region" description="Helical" evidence="10">
    <location>
        <begin position="316"/>
        <end position="340"/>
    </location>
</feature>
<feature type="transmembrane region" description="Helical" evidence="10">
    <location>
        <begin position="352"/>
        <end position="373"/>
    </location>
</feature>
<keyword evidence="10" id="KW-0997">Cell inner membrane</keyword>
<dbReference type="HAMAP" id="MF_02078">
    <property type="entry name" value="MurJ_MviN"/>
    <property type="match status" value="1"/>
</dbReference>
<feature type="transmembrane region" description="Helical" evidence="10">
    <location>
        <begin position="26"/>
        <end position="45"/>
    </location>
</feature>
<dbReference type="GO" id="GO:0034204">
    <property type="term" value="P:lipid translocation"/>
    <property type="evidence" value="ECO:0007669"/>
    <property type="project" value="TreeGrafter"/>
</dbReference>
<protein>
    <recommendedName>
        <fullName evidence="10">Probable lipid II flippase MurJ</fullName>
    </recommendedName>
</protein>
<dbReference type="CDD" id="cd13123">
    <property type="entry name" value="MATE_MurJ_like"/>
    <property type="match status" value="1"/>
</dbReference>
<keyword evidence="6 10" id="KW-1133">Transmembrane helix</keyword>
<keyword evidence="10 11" id="KW-0813">Transport</keyword>
<feature type="transmembrane region" description="Helical" evidence="10">
    <location>
        <begin position="451"/>
        <end position="469"/>
    </location>
</feature>
<feature type="transmembrane region" description="Helical" evidence="10">
    <location>
        <begin position="233"/>
        <end position="257"/>
    </location>
</feature>
<dbReference type="AlphaFoldDB" id="V4RIH4"/>
<dbReference type="GO" id="GO:0015648">
    <property type="term" value="F:lipid-linked peptidoglycan transporter activity"/>
    <property type="evidence" value="ECO:0007669"/>
    <property type="project" value="UniProtKB-UniRule"/>
</dbReference>
<evidence type="ECO:0000256" key="8">
    <source>
        <dbReference type="ARBA" id="ARBA00060041"/>
    </source>
</evidence>
<evidence type="ECO:0000256" key="9">
    <source>
        <dbReference type="ARBA" id="ARBA00061532"/>
    </source>
</evidence>
<keyword evidence="10 11" id="KW-0961">Cell wall biogenesis/degradation</keyword>
<name>V4RIH4_9HYPH</name>
<feature type="transmembrane region" description="Helical" evidence="10">
    <location>
        <begin position="126"/>
        <end position="150"/>
    </location>
</feature>
<dbReference type="NCBIfam" id="TIGR01695">
    <property type="entry name" value="murJ_mviN"/>
    <property type="match status" value="1"/>
</dbReference>
<evidence type="ECO:0000256" key="5">
    <source>
        <dbReference type="ARBA" id="ARBA00022984"/>
    </source>
</evidence>
<dbReference type="PANTHER" id="PTHR47019:SF1">
    <property type="entry name" value="LIPID II FLIPPASE MURJ"/>
    <property type="match status" value="1"/>
</dbReference>
<feature type="transmembrane region" description="Helical" evidence="10">
    <location>
        <begin position="87"/>
        <end position="114"/>
    </location>
</feature>
<feature type="transmembrane region" description="Helical" evidence="10">
    <location>
        <begin position="385"/>
        <end position="405"/>
    </location>
</feature>
<feature type="transmembrane region" description="Helical" evidence="10">
    <location>
        <begin position="192"/>
        <end position="212"/>
    </location>
</feature>
<dbReference type="Proteomes" id="UP000017819">
    <property type="component" value="Unassembled WGS sequence"/>
</dbReference>
<keyword evidence="4 10" id="KW-0133">Cell shape</keyword>
<accession>V4RIH4</accession>
<dbReference type="PIRSF" id="PIRSF002869">
    <property type="entry name" value="MviN"/>
    <property type="match status" value="1"/>
</dbReference>
<dbReference type="OrthoDB" id="9816572at2"/>
<evidence type="ECO:0000256" key="7">
    <source>
        <dbReference type="ARBA" id="ARBA00023136"/>
    </source>
</evidence>
<dbReference type="GO" id="GO:0071555">
    <property type="term" value="P:cell wall organization"/>
    <property type="evidence" value="ECO:0007669"/>
    <property type="project" value="UniProtKB-UniRule"/>
</dbReference>
<evidence type="ECO:0000256" key="1">
    <source>
        <dbReference type="ARBA" id="ARBA00004651"/>
    </source>
</evidence>
<feature type="transmembrane region" description="Helical" evidence="10">
    <location>
        <begin position="277"/>
        <end position="295"/>
    </location>
</feature>